<dbReference type="InterPro" id="IPR045538">
    <property type="entry name" value="CIS_TMP"/>
</dbReference>
<comment type="caution">
    <text evidence="1">The sequence shown here is derived from an EMBL/GenBank/DDBJ whole genome shotgun (WGS) entry which is preliminary data.</text>
</comment>
<evidence type="ECO:0000313" key="1">
    <source>
        <dbReference type="EMBL" id="PZN83799.1"/>
    </source>
</evidence>
<dbReference type="Proteomes" id="UP000249396">
    <property type="component" value="Unassembled WGS sequence"/>
</dbReference>
<reference evidence="1 2" key="1">
    <citation type="journal article" date="2018" name="Aquat. Microb. Ecol.">
        <title>Gammaproteobacterial methanotrophs dominate.</title>
        <authorList>
            <person name="Rissanen A.J."/>
            <person name="Saarenheimo J."/>
            <person name="Tiirola M."/>
            <person name="Peura S."/>
            <person name="Aalto S.L."/>
            <person name="Karvinen A."/>
            <person name="Nykanen H."/>
        </authorList>
    </citation>
    <scope>NUCLEOTIDE SEQUENCE [LARGE SCALE GENOMIC DNA]</scope>
    <source>
        <strain evidence="1">AMbin10</strain>
    </source>
</reference>
<evidence type="ECO:0000313" key="2">
    <source>
        <dbReference type="Proteomes" id="UP000249396"/>
    </source>
</evidence>
<dbReference type="EMBL" id="QJPH01000176">
    <property type="protein sequence ID" value="PZN83799.1"/>
    <property type="molecule type" value="Genomic_DNA"/>
</dbReference>
<proteinExistence type="predicted"/>
<name>A0A2W4RQV2_9GAMM</name>
<gene>
    <name evidence="1" type="ORF">DM484_03795</name>
</gene>
<dbReference type="Pfam" id="PF19268">
    <property type="entry name" value="CIS_TMP"/>
    <property type="match status" value="1"/>
</dbReference>
<dbReference type="AlphaFoldDB" id="A0A2W4RQV2"/>
<organism evidence="1 2">
    <name type="scientific">Candidatus Methylumidiphilus alinenensis</name>
    <dbReference type="NCBI Taxonomy" id="2202197"/>
    <lineage>
        <taxon>Bacteria</taxon>
        <taxon>Pseudomonadati</taxon>
        <taxon>Pseudomonadota</taxon>
        <taxon>Gammaproteobacteria</taxon>
        <taxon>Methylococcales</taxon>
        <taxon>Candidatus Methylumidiphilus</taxon>
    </lineage>
</organism>
<accession>A0A2W4RQV2</accession>
<protein>
    <submittedName>
        <fullName evidence="1">Uncharacterized protein</fullName>
    </submittedName>
</protein>
<sequence length="580" mass="64271">MGKQRHVILKQTLEITVASAEEAWPLQQRISRIVNTKVQRLIGRACDNLASPDCLHRIDRLELDLGQLNPKDLAIELPAKFAEAFKRELAKAVKQQDPSGLPAMTASQLELFVQFFQQGTLPWWADLEQSGQPAGSVDYLLQEAPELLRQILPTLAAETPVLRRLIGHLEDRRLADLAVLQAPALGDFCLALFQSLFQAVSHTPRLTVSVHPPPLFPGSAAILASISAGETPTLLGGSERLRLTGIPQTRVRAHLWQSLLQHALLPESAPADCTDFARGVLLRLARLLTVSYPVLLEGLSKASSGLQGPLREIADTLARELQTVQSGSTKGATDRFNVVELSRHSGMDRRNPDCRDTTNPYHPWSLGSGDPCRNDGEHLNSTVLPPKSPPLWENLQEGRIFERNLTVLGEEEGLILGNAGLVILWPFLGRLFKQIGLAEDQKFISESARQRGVAVLHYLATGDASPPPEYLLPLNKLLCGMEQEAVFELDGPLTEAETGECDDFLTAVIAQAPILRSMPIAGLRGNFLLRAGMLQVKQGIWLLRVERETHDVVLDHFPWEFQWVRLPWMEEPLQVEWGCD</sequence>